<reference evidence="2 3" key="1">
    <citation type="submission" date="2010-08" db="EMBL/GenBank/DDBJ databases">
        <authorList>
            <person name="Weinstock G."/>
            <person name="Sodergren E."/>
            <person name="Clifton S."/>
            <person name="Fulton L."/>
            <person name="Fulton B."/>
            <person name="Courtney L."/>
            <person name="Fronick C."/>
            <person name="Harrison M."/>
            <person name="Strong C."/>
            <person name="Farmer C."/>
            <person name="Delahaunty K."/>
            <person name="Markovic C."/>
            <person name="Hall O."/>
            <person name="Minx P."/>
            <person name="Tomlinson C."/>
            <person name="Mitreva M."/>
            <person name="Hou S."/>
            <person name="Chen J."/>
            <person name="Wollam A."/>
            <person name="Pepin K.H."/>
            <person name="Johnson M."/>
            <person name="Bhonagiri V."/>
            <person name="Zhang X."/>
            <person name="Suruliraj S."/>
            <person name="Warren W."/>
            <person name="Chinwalla A."/>
            <person name="Mardis E.R."/>
            <person name="Wilson R.K."/>
        </authorList>
    </citation>
    <scope>NUCLEOTIDE SEQUENCE [LARGE SCALE GENOMIC DNA]</scope>
    <source>
        <strain evidence="2 3">KLE1255</strain>
    </source>
</reference>
<dbReference type="Proteomes" id="UP000006028">
    <property type="component" value="Unassembled WGS sequence"/>
</dbReference>
<organism evidence="2 3">
    <name type="scientific">Faecalibacterium cf. prausnitzii KLE1255</name>
    <dbReference type="NCBI Taxonomy" id="748224"/>
    <lineage>
        <taxon>Bacteria</taxon>
        <taxon>Bacillati</taxon>
        <taxon>Bacillota</taxon>
        <taxon>Clostridia</taxon>
        <taxon>Eubacteriales</taxon>
        <taxon>Oscillospiraceae</taxon>
        <taxon>Faecalibacterium</taxon>
    </lineage>
</organism>
<comment type="caution">
    <text evidence="2">The sequence shown here is derived from an EMBL/GenBank/DDBJ whole genome shotgun (WGS) entry which is preliminary data.</text>
</comment>
<evidence type="ECO:0000256" key="1">
    <source>
        <dbReference type="SAM" id="MobiDB-lite"/>
    </source>
</evidence>
<feature type="compositionally biased region" description="Low complexity" evidence="1">
    <location>
        <begin position="10"/>
        <end position="21"/>
    </location>
</feature>
<dbReference type="STRING" id="748224.HMPREF9436_00469"/>
<proteinExistence type="predicted"/>
<dbReference type="EMBL" id="AECU01000029">
    <property type="protein sequence ID" value="EFQ08014.1"/>
    <property type="molecule type" value="Genomic_DNA"/>
</dbReference>
<feature type="region of interest" description="Disordered" evidence="1">
    <location>
        <begin position="1"/>
        <end position="22"/>
    </location>
</feature>
<dbReference type="HOGENOM" id="CLU_2861120_0_0_9"/>
<evidence type="ECO:0000313" key="3">
    <source>
        <dbReference type="Proteomes" id="UP000006028"/>
    </source>
</evidence>
<dbReference type="BioCyc" id="FCF748224-HMP:GTSS-3011-MONOMER"/>
<evidence type="ECO:0000313" key="2">
    <source>
        <dbReference type="EMBL" id="EFQ08014.1"/>
    </source>
</evidence>
<name>E2ZFN6_9FIRM</name>
<accession>E2ZFN6</accession>
<gene>
    <name evidence="2" type="ORF">HMPREF9436_00469</name>
</gene>
<sequence length="64" mass="7317">MMQRGLPRKGAASSLSCAGALPPQSAEENLCRVRPLQHSEWRAEKHAIRVEPWNVSDFFRRFIP</sequence>
<dbReference type="AlphaFoldDB" id="E2ZFN6"/>
<protein>
    <submittedName>
        <fullName evidence="2">Uncharacterized protein</fullName>
    </submittedName>
</protein>